<dbReference type="PIRSF" id="PIRSF033091">
    <property type="entry name" value="Pesterase_YhaO"/>
    <property type="match status" value="1"/>
</dbReference>
<dbReference type="Gene3D" id="3.60.21.10">
    <property type="match status" value="1"/>
</dbReference>
<sequence length="413" mass="47221">MEKVTFIHVADLHLDSPFKGLGTMLHEKIVGKMKESSFHSLHEIVTTAIKRNVDFVLFAGDIYDSESRSIRAQVKFQDEMMRLQKAGIEAYVIHGNHDYIVANQASLQLPDNVHVFEKQEVEAKEYWKNGEHVANIYGFSYASRAVTENMTPYYTRRGHAPFHIGMLHGSVESNTTHSSYAPFTIRELKEKEFHYWALGHIHMREVLCEEPPIIYSGNIQGRHRKELGEKGCYYVELTPFGSTYTFIPTASIEWKRVEVNIEGIEDIQALTTHCSNLLEEERIEGKGVVLSLQFTGYGPISSFLKDINETTELLSTLVEYEEERDDFIAIVRVDDATTNYESREQLKEGDHFIRELLDVIDGYEDVDTTLTPLLGNTLVKKVHLTLTAEEKEEMIEEAERLLLNDLLKGGGNK</sequence>
<dbReference type="InterPro" id="IPR004843">
    <property type="entry name" value="Calcineurin-like_PHP"/>
</dbReference>
<dbReference type="GO" id="GO:0004527">
    <property type="term" value="F:exonuclease activity"/>
    <property type="evidence" value="ECO:0007669"/>
    <property type="project" value="UniProtKB-KW"/>
</dbReference>
<keyword evidence="5" id="KW-1185">Reference proteome</keyword>
<dbReference type="InterPro" id="IPR041796">
    <property type="entry name" value="Mre11_N"/>
</dbReference>
<keyword evidence="4" id="KW-0540">Nuclease</keyword>
<feature type="coiled-coil region" evidence="2">
    <location>
        <begin position="381"/>
        <end position="408"/>
    </location>
</feature>
<dbReference type="RefSeq" id="WP_188388526.1">
    <property type="nucleotide sequence ID" value="NZ_BMFK01000001.1"/>
</dbReference>
<keyword evidence="1" id="KW-0378">Hydrolase</keyword>
<dbReference type="InterPro" id="IPR050535">
    <property type="entry name" value="DNA_Repair-Maintenance_Comp"/>
</dbReference>
<gene>
    <name evidence="4" type="ORF">GCM10007140_23510</name>
</gene>
<evidence type="ECO:0000256" key="2">
    <source>
        <dbReference type="SAM" id="Coils"/>
    </source>
</evidence>
<dbReference type="Pfam" id="PF00149">
    <property type="entry name" value="Metallophos"/>
    <property type="match status" value="1"/>
</dbReference>
<evidence type="ECO:0000256" key="1">
    <source>
        <dbReference type="ARBA" id="ARBA00022801"/>
    </source>
</evidence>
<dbReference type="InterPro" id="IPR029052">
    <property type="entry name" value="Metallo-depent_PP-like"/>
</dbReference>
<evidence type="ECO:0000313" key="4">
    <source>
        <dbReference type="EMBL" id="GGE72907.1"/>
    </source>
</evidence>
<organism evidence="4 5">
    <name type="scientific">Priestia taiwanensis</name>
    <dbReference type="NCBI Taxonomy" id="1347902"/>
    <lineage>
        <taxon>Bacteria</taxon>
        <taxon>Bacillati</taxon>
        <taxon>Bacillota</taxon>
        <taxon>Bacilli</taxon>
        <taxon>Bacillales</taxon>
        <taxon>Bacillaceae</taxon>
        <taxon>Priestia</taxon>
    </lineage>
</organism>
<reference evidence="4" key="2">
    <citation type="submission" date="2020-09" db="EMBL/GenBank/DDBJ databases">
        <authorList>
            <person name="Sun Q."/>
            <person name="Zhou Y."/>
        </authorList>
    </citation>
    <scope>NUCLEOTIDE SEQUENCE</scope>
    <source>
        <strain evidence="4">CGMCC 1.12698</strain>
    </source>
</reference>
<name>A0A917ASV9_9BACI</name>
<dbReference type="EMBL" id="BMFK01000001">
    <property type="protein sequence ID" value="GGE72907.1"/>
    <property type="molecule type" value="Genomic_DNA"/>
</dbReference>
<evidence type="ECO:0000313" key="5">
    <source>
        <dbReference type="Proteomes" id="UP000605259"/>
    </source>
</evidence>
<reference evidence="4" key="1">
    <citation type="journal article" date="2014" name="Int. J. Syst. Evol. Microbiol.">
        <title>Complete genome sequence of Corynebacterium casei LMG S-19264T (=DSM 44701T), isolated from a smear-ripened cheese.</title>
        <authorList>
            <consortium name="US DOE Joint Genome Institute (JGI-PGF)"/>
            <person name="Walter F."/>
            <person name="Albersmeier A."/>
            <person name="Kalinowski J."/>
            <person name="Ruckert C."/>
        </authorList>
    </citation>
    <scope>NUCLEOTIDE SEQUENCE</scope>
    <source>
        <strain evidence="4">CGMCC 1.12698</strain>
    </source>
</reference>
<dbReference type="SUPFAM" id="SSF56300">
    <property type="entry name" value="Metallo-dependent phosphatases"/>
    <property type="match status" value="1"/>
</dbReference>
<dbReference type="InterPro" id="IPR014576">
    <property type="entry name" value="Pesterase_YhaO"/>
</dbReference>
<protein>
    <submittedName>
        <fullName evidence="4">DNA repair exonuclease</fullName>
    </submittedName>
</protein>
<keyword evidence="4" id="KW-0269">Exonuclease</keyword>
<dbReference type="CDD" id="cd00840">
    <property type="entry name" value="MPP_Mre11_N"/>
    <property type="match status" value="1"/>
</dbReference>
<keyword evidence="2" id="KW-0175">Coiled coil</keyword>
<dbReference type="PANTHER" id="PTHR30337:SF7">
    <property type="entry name" value="PHOSPHOESTERASE"/>
    <property type="match status" value="1"/>
</dbReference>
<dbReference type="PANTHER" id="PTHR30337">
    <property type="entry name" value="COMPONENT OF ATP-DEPENDENT DSDNA EXONUCLEASE"/>
    <property type="match status" value="1"/>
</dbReference>
<accession>A0A917ASV9</accession>
<evidence type="ECO:0000259" key="3">
    <source>
        <dbReference type="Pfam" id="PF00149"/>
    </source>
</evidence>
<proteinExistence type="predicted"/>
<dbReference type="AlphaFoldDB" id="A0A917ASV9"/>
<comment type="caution">
    <text evidence="4">The sequence shown here is derived from an EMBL/GenBank/DDBJ whole genome shotgun (WGS) entry which is preliminary data.</text>
</comment>
<dbReference type="Proteomes" id="UP000605259">
    <property type="component" value="Unassembled WGS sequence"/>
</dbReference>
<feature type="domain" description="Calcineurin-like phosphoesterase" evidence="3">
    <location>
        <begin position="5"/>
        <end position="203"/>
    </location>
</feature>